<sequence>IERSHLSSDDEYTPTANSLANRPKKKKSALKQSAPSEPATNPMPSQPVKTAMRKSMRGPPEPAPTTTNTVHMRSSLREGGGGGMRTSMRDRPQSEYTASKPVERQNHRPTSSASNLPLAAAGGAMSRRPQSPEELSQDGPFPKIQQRQQQAQTSARLAKNMPPPPVPANDSDSESSFKKKRRPSQSNMDASGRYAMKRSMRAGSFDDSQHQQRPISPLPPATRKAFSVRSLSPAGSFFGRKQLKESMRAPPADSGAKTLRGPNSMGSKTSKAQRKPPAAPRQTSSTSNMASKFKSKFADSDDSDDDDRSRVQKPSFFRSRFADSDDDEPSSRTVIPADLTPVRGIPRRRDQQDGDSTDLSDEDDDDPRKASHGRYNQSQPIVPDPADIEKAMAAARRNLGMTNGSAAPGTPPVNEGSALSKGSLRKAGPERPLSPTVENSPKRRGFMGSILRRSRTYSNTSQQPPMASPPPPLPTNFAPASPRPGKLQRRTSTATQDRDYFNNNNPKTLPDEGDMNWPLSPPGRLGELRLTSVAATATPREPSSLADTSDLPTMELESMGNRALMAQRMGKRRNSTSGRAEQAGRQAWATGFSLPDTVCSRKEHTYRCGINSGPLTTSACYFRMTRYCIESRALSSPLPFHQQLGSYQNNYLDGQLSKVYMYDGGGNNGGGVGLMFTTAQCSTC</sequence>
<organism evidence="1 2">
    <name type="scientific">Scutellospora calospora</name>
    <dbReference type="NCBI Taxonomy" id="85575"/>
    <lineage>
        <taxon>Eukaryota</taxon>
        <taxon>Fungi</taxon>
        <taxon>Fungi incertae sedis</taxon>
        <taxon>Mucoromycota</taxon>
        <taxon>Glomeromycotina</taxon>
        <taxon>Glomeromycetes</taxon>
        <taxon>Diversisporales</taxon>
        <taxon>Gigasporaceae</taxon>
        <taxon>Scutellospora</taxon>
    </lineage>
</organism>
<dbReference type="EMBL" id="CAJVPM010017075">
    <property type="protein sequence ID" value="CAG8617904.1"/>
    <property type="molecule type" value="Genomic_DNA"/>
</dbReference>
<proteinExistence type="predicted"/>
<gene>
    <name evidence="1" type="ORF">SCALOS_LOCUS7544</name>
</gene>
<name>A0ACA9MX98_9GLOM</name>
<protein>
    <submittedName>
        <fullName evidence="1">4740_t:CDS:1</fullName>
    </submittedName>
</protein>
<keyword evidence="2" id="KW-1185">Reference proteome</keyword>
<feature type="non-terminal residue" evidence="1">
    <location>
        <position position="684"/>
    </location>
</feature>
<dbReference type="Proteomes" id="UP000789860">
    <property type="component" value="Unassembled WGS sequence"/>
</dbReference>
<comment type="caution">
    <text evidence="1">The sequence shown here is derived from an EMBL/GenBank/DDBJ whole genome shotgun (WGS) entry which is preliminary data.</text>
</comment>
<accession>A0ACA9MX98</accession>
<evidence type="ECO:0000313" key="1">
    <source>
        <dbReference type="EMBL" id="CAG8617904.1"/>
    </source>
</evidence>
<reference evidence="1" key="1">
    <citation type="submission" date="2021-06" db="EMBL/GenBank/DDBJ databases">
        <authorList>
            <person name="Kallberg Y."/>
            <person name="Tangrot J."/>
            <person name="Rosling A."/>
        </authorList>
    </citation>
    <scope>NUCLEOTIDE SEQUENCE</scope>
    <source>
        <strain evidence="1">AU212A</strain>
    </source>
</reference>
<evidence type="ECO:0000313" key="2">
    <source>
        <dbReference type="Proteomes" id="UP000789860"/>
    </source>
</evidence>
<feature type="non-terminal residue" evidence="1">
    <location>
        <position position="1"/>
    </location>
</feature>